<dbReference type="AlphaFoldDB" id="A0A7I8KYH7"/>
<evidence type="ECO:0000313" key="1">
    <source>
        <dbReference type="EMBL" id="CAA7402839.1"/>
    </source>
</evidence>
<sequence length="99" mass="10985">MPYSTLQFDSCLSILPLVINANDNEEVRSLLDNSENRIRHCRGGEPNNSCCKGISYVLQREKCQGTCRRLNDISHPQLTQKCYSSGLCLRCAGCSCASP</sequence>
<reference evidence="1" key="1">
    <citation type="submission" date="2020-02" db="EMBL/GenBank/DDBJ databases">
        <authorList>
            <person name="Scholz U."/>
            <person name="Mascher M."/>
            <person name="Fiebig A."/>
        </authorList>
    </citation>
    <scope>NUCLEOTIDE SEQUENCE</scope>
</reference>
<protein>
    <submittedName>
        <fullName evidence="1">Uncharacterized protein</fullName>
    </submittedName>
</protein>
<evidence type="ECO:0000313" key="2">
    <source>
        <dbReference type="Proteomes" id="UP000663760"/>
    </source>
</evidence>
<name>A0A7I8KYH7_SPIIN</name>
<organism evidence="1 2">
    <name type="scientific">Spirodela intermedia</name>
    <name type="common">Intermediate duckweed</name>
    <dbReference type="NCBI Taxonomy" id="51605"/>
    <lineage>
        <taxon>Eukaryota</taxon>
        <taxon>Viridiplantae</taxon>
        <taxon>Streptophyta</taxon>
        <taxon>Embryophyta</taxon>
        <taxon>Tracheophyta</taxon>
        <taxon>Spermatophyta</taxon>
        <taxon>Magnoliopsida</taxon>
        <taxon>Liliopsida</taxon>
        <taxon>Araceae</taxon>
        <taxon>Lemnoideae</taxon>
        <taxon>Spirodela</taxon>
    </lineage>
</organism>
<proteinExistence type="predicted"/>
<keyword evidence="2" id="KW-1185">Reference proteome</keyword>
<dbReference type="EMBL" id="LR746272">
    <property type="protein sequence ID" value="CAA7402839.1"/>
    <property type="molecule type" value="Genomic_DNA"/>
</dbReference>
<gene>
    <name evidence="1" type="ORF">SI8410_09013517</name>
</gene>
<accession>A0A7I8KYH7</accession>
<dbReference type="Proteomes" id="UP000663760">
    <property type="component" value="Chromosome 9"/>
</dbReference>